<sequence>MDSHNIHLGLSRYLASAFTSLYVNLILVAQDCALICGNLGLNLNYAVGGGAFLVHQVETDEDSTCWWVPHLGDIHLSRVLSVEVKEFIIDSHLTMII</sequence>
<dbReference type="AlphaFoldDB" id="S7RAR3"/>
<dbReference type="Proteomes" id="UP000030669">
    <property type="component" value="Unassembled WGS sequence"/>
</dbReference>
<name>S7RAR3_GLOTA</name>
<accession>S7RAR3</accession>
<dbReference type="KEGG" id="gtr:GLOTRDRAFT_133224"/>
<reference evidence="1 2" key="1">
    <citation type="journal article" date="2012" name="Science">
        <title>The Paleozoic origin of enzymatic lignin decomposition reconstructed from 31 fungal genomes.</title>
        <authorList>
            <person name="Floudas D."/>
            <person name="Binder M."/>
            <person name="Riley R."/>
            <person name="Barry K."/>
            <person name="Blanchette R.A."/>
            <person name="Henrissat B."/>
            <person name="Martinez A.T."/>
            <person name="Otillar R."/>
            <person name="Spatafora J.W."/>
            <person name="Yadav J.S."/>
            <person name="Aerts A."/>
            <person name="Benoit I."/>
            <person name="Boyd A."/>
            <person name="Carlson A."/>
            <person name="Copeland A."/>
            <person name="Coutinho P.M."/>
            <person name="de Vries R.P."/>
            <person name="Ferreira P."/>
            <person name="Findley K."/>
            <person name="Foster B."/>
            <person name="Gaskell J."/>
            <person name="Glotzer D."/>
            <person name="Gorecki P."/>
            <person name="Heitman J."/>
            <person name="Hesse C."/>
            <person name="Hori C."/>
            <person name="Igarashi K."/>
            <person name="Jurgens J.A."/>
            <person name="Kallen N."/>
            <person name="Kersten P."/>
            <person name="Kohler A."/>
            <person name="Kuees U."/>
            <person name="Kumar T.K.A."/>
            <person name="Kuo A."/>
            <person name="LaButti K."/>
            <person name="Larrondo L.F."/>
            <person name="Lindquist E."/>
            <person name="Ling A."/>
            <person name="Lombard V."/>
            <person name="Lucas S."/>
            <person name="Lundell T."/>
            <person name="Martin R."/>
            <person name="McLaughlin D.J."/>
            <person name="Morgenstern I."/>
            <person name="Morin E."/>
            <person name="Murat C."/>
            <person name="Nagy L.G."/>
            <person name="Nolan M."/>
            <person name="Ohm R.A."/>
            <person name="Patyshakuliyeva A."/>
            <person name="Rokas A."/>
            <person name="Ruiz-Duenas F.J."/>
            <person name="Sabat G."/>
            <person name="Salamov A."/>
            <person name="Samejima M."/>
            <person name="Schmutz J."/>
            <person name="Slot J.C."/>
            <person name="St John F."/>
            <person name="Stenlid J."/>
            <person name="Sun H."/>
            <person name="Sun S."/>
            <person name="Syed K."/>
            <person name="Tsang A."/>
            <person name="Wiebenga A."/>
            <person name="Young D."/>
            <person name="Pisabarro A."/>
            <person name="Eastwood D.C."/>
            <person name="Martin F."/>
            <person name="Cullen D."/>
            <person name="Grigoriev I.V."/>
            <person name="Hibbett D.S."/>
        </authorList>
    </citation>
    <scope>NUCLEOTIDE SEQUENCE [LARGE SCALE GENOMIC DNA]</scope>
    <source>
        <strain evidence="1 2">ATCC 11539</strain>
    </source>
</reference>
<dbReference type="GeneID" id="19302683"/>
<evidence type="ECO:0000313" key="2">
    <source>
        <dbReference type="Proteomes" id="UP000030669"/>
    </source>
</evidence>
<dbReference type="RefSeq" id="XP_007870321.1">
    <property type="nucleotide sequence ID" value="XM_007872130.1"/>
</dbReference>
<dbReference type="HOGENOM" id="CLU_2346902_0_0_1"/>
<proteinExistence type="predicted"/>
<dbReference type="EMBL" id="KB469311">
    <property type="protein sequence ID" value="EPQ51355.1"/>
    <property type="molecule type" value="Genomic_DNA"/>
</dbReference>
<keyword evidence="2" id="KW-1185">Reference proteome</keyword>
<protein>
    <submittedName>
        <fullName evidence="1">Uncharacterized protein</fullName>
    </submittedName>
</protein>
<gene>
    <name evidence="1" type="ORF">GLOTRDRAFT_133224</name>
</gene>
<organism evidence="1 2">
    <name type="scientific">Gloeophyllum trabeum (strain ATCC 11539 / FP-39264 / Madison 617)</name>
    <name type="common">Brown rot fungus</name>
    <dbReference type="NCBI Taxonomy" id="670483"/>
    <lineage>
        <taxon>Eukaryota</taxon>
        <taxon>Fungi</taxon>
        <taxon>Dikarya</taxon>
        <taxon>Basidiomycota</taxon>
        <taxon>Agaricomycotina</taxon>
        <taxon>Agaricomycetes</taxon>
        <taxon>Gloeophyllales</taxon>
        <taxon>Gloeophyllaceae</taxon>
        <taxon>Gloeophyllum</taxon>
    </lineage>
</organism>
<evidence type="ECO:0000313" key="1">
    <source>
        <dbReference type="EMBL" id="EPQ51355.1"/>
    </source>
</evidence>